<evidence type="ECO:0000256" key="4">
    <source>
        <dbReference type="ARBA" id="ARBA00037131"/>
    </source>
</evidence>
<gene>
    <name evidence="6" type="ORF">C427_4873</name>
</gene>
<evidence type="ECO:0000259" key="5">
    <source>
        <dbReference type="Pfam" id="PF00582"/>
    </source>
</evidence>
<comment type="subcellular location">
    <subcellularLocation>
        <location evidence="1">Cytoplasm</location>
    </subcellularLocation>
</comment>
<evidence type="ECO:0000256" key="3">
    <source>
        <dbReference type="ARBA" id="ARBA00022490"/>
    </source>
</evidence>
<evidence type="ECO:0000256" key="1">
    <source>
        <dbReference type="ARBA" id="ARBA00004496"/>
    </source>
</evidence>
<proteinExistence type="inferred from homology"/>
<evidence type="ECO:0000313" key="7">
    <source>
        <dbReference type="Proteomes" id="UP000011864"/>
    </source>
</evidence>
<keyword evidence="3" id="KW-0963">Cytoplasm</keyword>
<feature type="domain" description="UspA" evidence="5">
    <location>
        <begin position="4"/>
        <end position="118"/>
    </location>
</feature>
<keyword evidence="7" id="KW-1185">Reference proteome</keyword>
<protein>
    <recommendedName>
        <fullName evidence="5">UspA domain-containing protein</fullName>
    </recommendedName>
</protein>
<dbReference type="Gene3D" id="3.40.50.12370">
    <property type="match status" value="1"/>
</dbReference>
<dbReference type="OrthoDB" id="239260at2"/>
<name>K7AI45_9ALTE</name>
<dbReference type="Pfam" id="PF00582">
    <property type="entry name" value="Usp"/>
    <property type="match status" value="2"/>
</dbReference>
<comment type="similarity">
    <text evidence="2">Belongs to the universal stress protein A family.</text>
</comment>
<accession>K7AI45</accession>
<dbReference type="PANTHER" id="PTHR47892:SF1">
    <property type="entry name" value="UNIVERSAL STRESS PROTEIN E"/>
    <property type="match status" value="1"/>
</dbReference>
<dbReference type="EMBL" id="CP003837">
    <property type="protein sequence ID" value="AGH46972.1"/>
    <property type="molecule type" value="Genomic_DNA"/>
</dbReference>
<evidence type="ECO:0000256" key="2">
    <source>
        <dbReference type="ARBA" id="ARBA00008791"/>
    </source>
</evidence>
<dbReference type="eggNOG" id="COG0589">
    <property type="taxonomic scope" value="Bacteria"/>
</dbReference>
<dbReference type="InterPro" id="IPR006016">
    <property type="entry name" value="UspA"/>
</dbReference>
<dbReference type="AlphaFoldDB" id="K7AI45"/>
<dbReference type="KEGG" id="gps:C427_4873"/>
<comment type="function">
    <text evidence="4">Required for resistance to DNA-damaging agents.</text>
</comment>
<dbReference type="SUPFAM" id="SSF52402">
    <property type="entry name" value="Adenine nucleotide alpha hydrolases-like"/>
    <property type="match status" value="2"/>
</dbReference>
<dbReference type="PRINTS" id="PR01438">
    <property type="entry name" value="UNVRSLSTRESS"/>
</dbReference>
<evidence type="ECO:0000313" key="6">
    <source>
        <dbReference type="EMBL" id="AGH46972.1"/>
    </source>
</evidence>
<feature type="domain" description="UspA" evidence="5">
    <location>
        <begin position="169"/>
        <end position="291"/>
    </location>
</feature>
<organism evidence="6 7">
    <name type="scientific">Paraglaciecola psychrophila 170</name>
    <dbReference type="NCBI Taxonomy" id="1129794"/>
    <lineage>
        <taxon>Bacteria</taxon>
        <taxon>Pseudomonadati</taxon>
        <taxon>Pseudomonadota</taxon>
        <taxon>Gammaproteobacteria</taxon>
        <taxon>Alteromonadales</taxon>
        <taxon>Alteromonadaceae</taxon>
        <taxon>Paraglaciecola</taxon>
    </lineage>
</organism>
<sequence length="293" mass="32808">MKIENILVIADQQDKQQSALAHAKSLVKHTGAKIHIVAFHYEHLTTLVTKLNKEQQLDIQNKIISLGEKWLKSEITHVKLQEKSTMEVVWEKDIVEWIKKHCTSQSYDLIIKTGHRSEGPFYVPTDWHLIRNNLVPTLLVAEKKWRKKQSVMVSLDLGTHLTSKQALNQQLLDAGITFATNTNMPLHICYSLPISSVLKDLRIIDKKALVNDAKSRYLPIIESMLGEYEIPLANIHFKAGPASKVIPSVASKHAAGLVIMGSIGRKGLKAKLMGNTAESVLALLKTDILVIQP</sequence>
<dbReference type="GO" id="GO:0005737">
    <property type="term" value="C:cytoplasm"/>
    <property type="evidence" value="ECO:0007669"/>
    <property type="project" value="UniProtKB-SubCell"/>
</dbReference>
<dbReference type="PATRIC" id="fig|1129794.4.peg.4856"/>
<dbReference type="HOGENOM" id="CLU_049301_1_3_6"/>
<dbReference type="RefSeq" id="WP_007643168.1">
    <property type="nucleotide sequence ID" value="NC_020514.1"/>
</dbReference>
<dbReference type="InterPro" id="IPR006015">
    <property type="entry name" value="Universal_stress_UspA"/>
</dbReference>
<dbReference type="Proteomes" id="UP000011864">
    <property type="component" value="Chromosome"/>
</dbReference>
<reference evidence="6 7" key="1">
    <citation type="journal article" date="2013" name="Genome Announc.">
        <title>Complete Genome Sequence of Glaciecola psychrophila Strain 170T.</title>
        <authorList>
            <person name="Yin J."/>
            <person name="Chen J."/>
            <person name="Liu G."/>
            <person name="Yu Y."/>
            <person name="Song L."/>
            <person name="Wang X."/>
            <person name="Qu X."/>
        </authorList>
    </citation>
    <scope>NUCLEOTIDE SEQUENCE [LARGE SCALE GENOMIC DNA]</scope>
    <source>
        <strain evidence="6 7">170</strain>
    </source>
</reference>
<dbReference type="STRING" id="1129794.C427_4873"/>
<dbReference type="PANTHER" id="PTHR47892">
    <property type="entry name" value="UNIVERSAL STRESS PROTEIN E"/>
    <property type="match status" value="1"/>
</dbReference>